<feature type="compositionally biased region" description="Polar residues" evidence="1">
    <location>
        <begin position="323"/>
        <end position="338"/>
    </location>
</feature>
<reference evidence="2 3" key="1">
    <citation type="submission" date="2014-06" db="EMBL/GenBank/DDBJ databases">
        <authorList>
            <person name="Swart Estienne"/>
        </authorList>
    </citation>
    <scope>NUCLEOTIDE SEQUENCE [LARGE SCALE GENOMIC DNA]</scope>
    <source>
        <strain evidence="2 3">130c</strain>
    </source>
</reference>
<feature type="region of interest" description="Disordered" evidence="1">
    <location>
        <begin position="310"/>
        <end position="338"/>
    </location>
</feature>
<gene>
    <name evidence="2" type="primary">Contig16547.g17626</name>
    <name evidence="2" type="ORF">STYLEM_14278</name>
</gene>
<dbReference type="AlphaFoldDB" id="A0A078ARU2"/>
<feature type="region of interest" description="Disordered" evidence="1">
    <location>
        <begin position="215"/>
        <end position="236"/>
    </location>
</feature>
<evidence type="ECO:0000313" key="3">
    <source>
        <dbReference type="Proteomes" id="UP000039865"/>
    </source>
</evidence>
<feature type="compositionally biased region" description="Polar residues" evidence="1">
    <location>
        <begin position="258"/>
        <end position="288"/>
    </location>
</feature>
<dbReference type="InParanoid" id="A0A078ARU2"/>
<protein>
    <submittedName>
        <fullName evidence="2">Uncharacterized protein</fullName>
    </submittedName>
</protein>
<dbReference type="EMBL" id="CCKQ01013531">
    <property type="protein sequence ID" value="CDW85205.1"/>
    <property type="molecule type" value="Genomic_DNA"/>
</dbReference>
<name>A0A078ARU2_STYLE</name>
<feature type="compositionally biased region" description="Basic residues" evidence="1">
    <location>
        <begin position="1"/>
        <end position="10"/>
    </location>
</feature>
<sequence length="338" mass="38443">MNHSTNKKRGNLFQANQSLVSSASQKTQKTSNTQIAASSKQNSKAKITPNNLKEETKDKMNATLNSKSSIASQQQFNKYEQKIMNIDLSQISNTTGNSNGKRANLFNEKSTSRERIYTRKTVQGHYDQAQNQNEIDLYNTPSFNIRVDKNNTPSFNIRVDKNALRSNQNQQNEMLNLNNFIEESKNQQQQQKQILQDFPFLQAQKTLNLPYQNLSQPQIVKGSGGMNDDENSEEEKEIRDLQSVTSQNLLSQDYFNPFSKKSQPNFMSMNNNTPQANSVMQTRNQNNHGLGANFFDGLETVSQSQVSYSPRFNANNNRREESASFQPEVINQNNVADS</sequence>
<evidence type="ECO:0000256" key="1">
    <source>
        <dbReference type="SAM" id="MobiDB-lite"/>
    </source>
</evidence>
<accession>A0A078ARU2</accession>
<proteinExistence type="predicted"/>
<feature type="compositionally biased region" description="Polar residues" evidence="1">
    <location>
        <begin position="13"/>
        <end position="51"/>
    </location>
</feature>
<organism evidence="2 3">
    <name type="scientific">Stylonychia lemnae</name>
    <name type="common">Ciliate</name>
    <dbReference type="NCBI Taxonomy" id="5949"/>
    <lineage>
        <taxon>Eukaryota</taxon>
        <taxon>Sar</taxon>
        <taxon>Alveolata</taxon>
        <taxon>Ciliophora</taxon>
        <taxon>Intramacronucleata</taxon>
        <taxon>Spirotrichea</taxon>
        <taxon>Stichotrichia</taxon>
        <taxon>Sporadotrichida</taxon>
        <taxon>Oxytrichidae</taxon>
        <taxon>Stylonychinae</taxon>
        <taxon>Stylonychia</taxon>
    </lineage>
</organism>
<keyword evidence="3" id="KW-1185">Reference proteome</keyword>
<feature type="region of interest" description="Disordered" evidence="1">
    <location>
        <begin position="1"/>
        <end position="56"/>
    </location>
</feature>
<feature type="region of interest" description="Disordered" evidence="1">
    <location>
        <begin position="258"/>
        <end position="292"/>
    </location>
</feature>
<dbReference type="Proteomes" id="UP000039865">
    <property type="component" value="Unassembled WGS sequence"/>
</dbReference>
<evidence type="ECO:0000313" key="2">
    <source>
        <dbReference type="EMBL" id="CDW85205.1"/>
    </source>
</evidence>